<accession>A0A848LF39</accession>
<sequence>MNIYKGLLMLQGYLTTVDPEDSERDPQARAPECRPTPGDPAATLRHGRHTETQAVPLGDAAGCLAGGCG</sequence>
<dbReference type="EMBL" id="JABBJJ010000042">
    <property type="protein sequence ID" value="NMO15553.1"/>
    <property type="molecule type" value="Genomic_DNA"/>
</dbReference>
<comment type="caution">
    <text evidence="2">The sequence shown here is derived from an EMBL/GenBank/DDBJ whole genome shotgun (WGS) entry which is preliminary data.</text>
</comment>
<evidence type="ECO:0000256" key="1">
    <source>
        <dbReference type="SAM" id="MobiDB-lite"/>
    </source>
</evidence>
<name>A0A848LF39_9BACT</name>
<dbReference type="AlphaFoldDB" id="A0A848LF39"/>
<dbReference type="Proteomes" id="UP000518300">
    <property type="component" value="Unassembled WGS sequence"/>
</dbReference>
<organism evidence="2 3">
    <name type="scientific">Pyxidicoccus fallax</name>
    <dbReference type="NCBI Taxonomy" id="394095"/>
    <lineage>
        <taxon>Bacteria</taxon>
        <taxon>Pseudomonadati</taxon>
        <taxon>Myxococcota</taxon>
        <taxon>Myxococcia</taxon>
        <taxon>Myxococcales</taxon>
        <taxon>Cystobacterineae</taxon>
        <taxon>Myxococcaceae</taxon>
        <taxon>Pyxidicoccus</taxon>
    </lineage>
</organism>
<protein>
    <submittedName>
        <fullName evidence="2">Uncharacterized protein</fullName>
    </submittedName>
</protein>
<keyword evidence="3" id="KW-1185">Reference proteome</keyword>
<reference evidence="2 3" key="1">
    <citation type="submission" date="2020-04" db="EMBL/GenBank/DDBJ databases">
        <title>Draft genome of Pyxidicoccus fallax type strain.</title>
        <authorList>
            <person name="Whitworth D.E."/>
        </authorList>
    </citation>
    <scope>NUCLEOTIDE SEQUENCE [LARGE SCALE GENOMIC DNA]</scope>
    <source>
        <strain evidence="2 3">DSM 14698</strain>
    </source>
</reference>
<evidence type="ECO:0000313" key="3">
    <source>
        <dbReference type="Proteomes" id="UP000518300"/>
    </source>
</evidence>
<proteinExistence type="predicted"/>
<gene>
    <name evidence="2" type="ORF">HG543_11915</name>
</gene>
<dbReference type="RefSeq" id="WP_169344847.1">
    <property type="nucleotide sequence ID" value="NZ_JABBJJ010000042.1"/>
</dbReference>
<feature type="region of interest" description="Disordered" evidence="1">
    <location>
        <begin position="16"/>
        <end position="56"/>
    </location>
</feature>
<evidence type="ECO:0000313" key="2">
    <source>
        <dbReference type="EMBL" id="NMO15553.1"/>
    </source>
</evidence>